<dbReference type="Gene3D" id="1.25.10.10">
    <property type="entry name" value="Leucine-rich Repeat Variant"/>
    <property type="match status" value="1"/>
</dbReference>
<sequence>MPKVTNIALFYGALPDDGLVKFNFALSALFLTVTVLLFLFILLSRLRDGIRYARRNRVESVIQHFLSSYLFEENVSEMDIKSFCRQYVLKARNRHIVLENLLLLHKSLIGESAEKLRHLYLQLGLHNYSKQKLYSGSWDLIAKGIGELAEMEMREYSSLIRTFVNHPHPVLRSEAQVALLKLKKDGLFALLDDLEEPLMDWQQLQLARAASKAQLLAIPDFKQWLSNREESIVVFSLRMIAYYGQHNALPQILQLLQHSSEKVREEAVITLRHLEAFEAIPILTSLYEHETIEIRLKILKTLAVIGGSEIIPFYELLLKENDKRFQLAAAQAIYMSSHEGKEKLRAIKNDPEHILQALAASALSFR</sequence>
<dbReference type="EMBL" id="JBHULU010000021">
    <property type="protein sequence ID" value="MFD2515340.1"/>
    <property type="molecule type" value="Genomic_DNA"/>
</dbReference>
<gene>
    <name evidence="2" type="ORF">ACFSRY_15815</name>
</gene>
<dbReference type="SUPFAM" id="SSF48371">
    <property type="entry name" value="ARM repeat"/>
    <property type="match status" value="1"/>
</dbReference>
<organism evidence="2 3">
    <name type="scientific">Pontibacter locisalis</name>
    <dbReference type="NCBI Taxonomy" id="1719035"/>
    <lineage>
        <taxon>Bacteria</taxon>
        <taxon>Pseudomonadati</taxon>
        <taxon>Bacteroidota</taxon>
        <taxon>Cytophagia</taxon>
        <taxon>Cytophagales</taxon>
        <taxon>Hymenobacteraceae</taxon>
        <taxon>Pontibacter</taxon>
    </lineage>
</organism>
<reference evidence="3" key="1">
    <citation type="journal article" date="2019" name="Int. J. Syst. Evol. Microbiol.">
        <title>The Global Catalogue of Microorganisms (GCM) 10K type strain sequencing project: providing services to taxonomists for standard genome sequencing and annotation.</title>
        <authorList>
            <consortium name="The Broad Institute Genomics Platform"/>
            <consortium name="The Broad Institute Genome Sequencing Center for Infectious Disease"/>
            <person name="Wu L."/>
            <person name="Ma J."/>
        </authorList>
    </citation>
    <scope>NUCLEOTIDE SEQUENCE [LARGE SCALE GENOMIC DNA]</scope>
    <source>
        <strain evidence="3">KCTC 42498</strain>
    </source>
</reference>
<dbReference type="InterPro" id="IPR016024">
    <property type="entry name" value="ARM-type_fold"/>
</dbReference>
<dbReference type="Proteomes" id="UP001597544">
    <property type="component" value="Unassembled WGS sequence"/>
</dbReference>
<protein>
    <submittedName>
        <fullName evidence="2">HEAT repeat domain-containing protein</fullName>
    </submittedName>
</protein>
<keyword evidence="1" id="KW-1133">Transmembrane helix</keyword>
<evidence type="ECO:0000256" key="1">
    <source>
        <dbReference type="SAM" id="Phobius"/>
    </source>
</evidence>
<keyword evidence="1" id="KW-0472">Membrane</keyword>
<name>A0ABW5IPN9_9BACT</name>
<keyword evidence="1" id="KW-0812">Transmembrane</keyword>
<feature type="transmembrane region" description="Helical" evidence="1">
    <location>
        <begin position="24"/>
        <end position="46"/>
    </location>
</feature>
<dbReference type="InterPro" id="IPR011989">
    <property type="entry name" value="ARM-like"/>
</dbReference>
<keyword evidence="3" id="KW-1185">Reference proteome</keyword>
<evidence type="ECO:0000313" key="2">
    <source>
        <dbReference type="EMBL" id="MFD2515340.1"/>
    </source>
</evidence>
<accession>A0ABW5IPN9</accession>
<comment type="caution">
    <text evidence="2">The sequence shown here is derived from an EMBL/GenBank/DDBJ whole genome shotgun (WGS) entry which is preliminary data.</text>
</comment>
<evidence type="ECO:0000313" key="3">
    <source>
        <dbReference type="Proteomes" id="UP001597544"/>
    </source>
</evidence>
<dbReference type="RefSeq" id="WP_377509867.1">
    <property type="nucleotide sequence ID" value="NZ_JBHULU010000021.1"/>
</dbReference>
<dbReference type="Pfam" id="PF13646">
    <property type="entry name" value="HEAT_2"/>
    <property type="match status" value="1"/>
</dbReference>
<proteinExistence type="predicted"/>